<evidence type="ECO:0000256" key="2">
    <source>
        <dbReference type="PROSITE-ProRule" id="PRU00808"/>
    </source>
</evidence>
<accession>A0A6P8PIN9</accession>
<name>A0A6P8PIN9_GEOSA</name>
<keyword evidence="3" id="KW-0175">Coiled coil</keyword>
<dbReference type="RefSeq" id="XP_033783729.1">
    <property type="nucleotide sequence ID" value="XM_033927838.1"/>
</dbReference>
<dbReference type="InterPro" id="IPR023332">
    <property type="entry name" value="Proteasome_alpha-type"/>
</dbReference>
<feature type="non-terminal residue" evidence="5">
    <location>
        <position position="188"/>
    </location>
</feature>
<protein>
    <submittedName>
        <fullName evidence="5">Proteasome subunit alpha type-4-like</fullName>
    </submittedName>
</protein>
<dbReference type="AlphaFoldDB" id="A0A6P8PIN9"/>
<dbReference type="SUPFAM" id="SSF56235">
    <property type="entry name" value="N-terminal nucleophile aminohydrolases (Ntn hydrolases)"/>
    <property type="match status" value="1"/>
</dbReference>
<keyword evidence="4" id="KW-1185">Reference proteome</keyword>
<dbReference type="InterPro" id="IPR029055">
    <property type="entry name" value="Ntn_hydrolases_N"/>
</dbReference>
<feature type="coiled-coil region" evidence="3">
    <location>
        <begin position="155"/>
        <end position="187"/>
    </location>
</feature>
<gene>
    <name evidence="5" type="primary">LOC117351935</name>
</gene>
<dbReference type="GO" id="GO:0051603">
    <property type="term" value="P:proteolysis involved in protein catabolic process"/>
    <property type="evidence" value="ECO:0007669"/>
    <property type="project" value="InterPro"/>
</dbReference>
<dbReference type="OrthoDB" id="431557at2759"/>
<comment type="similarity">
    <text evidence="2">Belongs to the peptidase T1A family.</text>
</comment>
<dbReference type="FunFam" id="3.60.20.10:FF:000116">
    <property type="entry name" value="Proteasome endopeptidase complex"/>
    <property type="match status" value="1"/>
</dbReference>
<keyword evidence="1 2" id="KW-0647">Proteasome</keyword>
<organism evidence="4 5">
    <name type="scientific">Geotrypetes seraphini</name>
    <name type="common">Gaboon caecilian</name>
    <name type="synonym">Caecilia seraphini</name>
    <dbReference type="NCBI Taxonomy" id="260995"/>
    <lineage>
        <taxon>Eukaryota</taxon>
        <taxon>Metazoa</taxon>
        <taxon>Chordata</taxon>
        <taxon>Craniata</taxon>
        <taxon>Vertebrata</taxon>
        <taxon>Euteleostomi</taxon>
        <taxon>Amphibia</taxon>
        <taxon>Gymnophiona</taxon>
        <taxon>Geotrypetes</taxon>
    </lineage>
</organism>
<dbReference type="GO" id="GO:0019773">
    <property type="term" value="C:proteasome core complex, alpha-subunit complex"/>
    <property type="evidence" value="ECO:0007669"/>
    <property type="project" value="UniProtKB-UniRule"/>
</dbReference>
<dbReference type="InParanoid" id="A0A6P8PIN9"/>
<reference evidence="5" key="1">
    <citation type="submission" date="2025-08" db="UniProtKB">
        <authorList>
            <consortium name="RefSeq"/>
        </authorList>
    </citation>
    <scope>IDENTIFICATION</scope>
</reference>
<evidence type="ECO:0000313" key="4">
    <source>
        <dbReference type="Proteomes" id="UP000515159"/>
    </source>
</evidence>
<dbReference type="InterPro" id="IPR050115">
    <property type="entry name" value="Proteasome_alpha"/>
</dbReference>
<sequence>MAGSGADITSDANVLTNELRLFAQRYLLQSQVSILCEQLVTCLCVIKQVYTQFGGESPFGVSLFYIGWDNHYGFQLYQNDPSGNYGGWNVTCIGNNSAAAMSVLKQDYKEGEMSLKSAFTCAVKVLNKDMDVSKRSAEKVEIAILTRENGMTTIRVLNQKEVEELIKKHEEEEAKFKREKKERRETEK</sequence>
<evidence type="ECO:0000313" key="5">
    <source>
        <dbReference type="RefSeq" id="XP_033783729.1"/>
    </source>
</evidence>
<evidence type="ECO:0000256" key="1">
    <source>
        <dbReference type="ARBA" id="ARBA00022942"/>
    </source>
</evidence>
<dbReference type="Gene3D" id="3.60.20.10">
    <property type="entry name" value="Glutamine Phosphoribosylpyrophosphate, subunit 1, domain 1"/>
    <property type="match status" value="1"/>
</dbReference>
<proteinExistence type="inferred from homology"/>
<dbReference type="Pfam" id="PF00227">
    <property type="entry name" value="Proteasome"/>
    <property type="match status" value="1"/>
</dbReference>
<dbReference type="PANTHER" id="PTHR11599">
    <property type="entry name" value="PROTEASOME SUBUNIT ALPHA/BETA"/>
    <property type="match status" value="1"/>
</dbReference>
<dbReference type="Proteomes" id="UP000515159">
    <property type="component" value="Chromosome 1"/>
</dbReference>
<dbReference type="InterPro" id="IPR001353">
    <property type="entry name" value="Proteasome_sua/b"/>
</dbReference>
<evidence type="ECO:0000256" key="3">
    <source>
        <dbReference type="SAM" id="Coils"/>
    </source>
</evidence>
<dbReference type="KEGG" id="gsh:117351935"/>
<dbReference type="GeneID" id="117351935"/>
<dbReference type="PROSITE" id="PS51475">
    <property type="entry name" value="PROTEASOME_ALPHA_2"/>
    <property type="match status" value="1"/>
</dbReference>